<dbReference type="AlphaFoldDB" id="A0A6A5TH81"/>
<organism evidence="2 3">
    <name type="scientific">Byssothecium circinans</name>
    <dbReference type="NCBI Taxonomy" id="147558"/>
    <lineage>
        <taxon>Eukaryota</taxon>
        <taxon>Fungi</taxon>
        <taxon>Dikarya</taxon>
        <taxon>Ascomycota</taxon>
        <taxon>Pezizomycotina</taxon>
        <taxon>Dothideomycetes</taxon>
        <taxon>Pleosporomycetidae</taxon>
        <taxon>Pleosporales</taxon>
        <taxon>Massarineae</taxon>
        <taxon>Massarinaceae</taxon>
        <taxon>Byssothecium</taxon>
    </lineage>
</organism>
<feature type="region of interest" description="Disordered" evidence="1">
    <location>
        <begin position="70"/>
        <end position="147"/>
    </location>
</feature>
<name>A0A6A5TH81_9PLEO</name>
<evidence type="ECO:0000313" key="3">
    <source>
        <dbReference type="Proteomes" id="UP000800035"/>
    </source>
</evidence>
<keyword evidence="3" id="KW-1185">Reference proteome</keyword>
<feature type="compositionally biased region" description="Basic and acidic residues" evidence="1">
    <location>
        <begin position="74"/>
        <end position="111"/>
    </location>
</feature>
<evidence type="ECO:0000313" key="2">
    <source>
        <dbReference type="EMBL" id="KAF1951520.1"/>
    </source>
</evidence>
<protein>
    <submittedName>
        <fullName evidence="2">Uncharacterized protein</fullName>
    </submittedName>
</protein>
<accession>A0A6A5TH81</accession>
<reference evidence="2" key="1">
    <citation type="journal article" date="2020" name="Stud. Mycol.">
        <title>101 Dothideomycetes genomes: a test case for predicting lifestyles and emergence of pathogens.</title>
        <authorList>
            <person name="Haridas S."/>
            <person name="Albert R."/>
            <person name="Binder M."/>
            <person name="Bloem J."/>
            <person name="Labutti K."/>
            <person name="Salamov A."/>
            <person name="Andreopoulos B."/>
            <person name="Baker S."/>
            <person name="Barry K."/>
            <person name="Bills G."/>
            <person name="Bluhm B."/>
            <person name="Cannon C."/>
            <person name="Castanera R."/>
            <person name="Culley D."/>
            <person name="Daum C."/>
            <person name="Ezra D."/>
            <person name="Gonzalez J."/>
            <person name="Henrissat B."/>
            <person name="Kuo A."/>
            <person name="Liang C."/>
            <person name="Lipzen A."/>
            <person name="Lutzoni F."/>
            <person name="Magnuson J."/>
            <person name="Mondo S."/>
            <person name="Nolan M."/>
            <person name="Ohm R."/>
            <person name="Pangilinan J."/>
            <person name="Park H.-J."/>
            <person name="Ramirez L."/>
            <person name="Alfaro M."/>
            <person name="Sun H."/>
            <person name="Tritt A."/>
            <person name="Yoshinaga Y."/>
            <person name="Zwiers L.-H."/>
            <person name="Turgeon B."/>
            <person name="Goodwin S."/>
            <person name="Spatafora J."/>
            <person name="Crous P."/>
            <person name="Grigoriev I."/>
        </authorList>
    </citation>
    <scope>NUCLEOTIDE SEQUENCE</scope>
    <source>
        <strain evidence="2">CBS 675.92</strain>
    </source>
</reference>
<gene>
    <name evidence="2" type="ORF">CC80DRAFT_508710</name>
</gene>
<evidence type="ECO:0000256" key="1">
    <source>
        <dbReference type="SAM" id="MobiDB-lite"/>
    </source>
</evidence>
<proteinExistence type="predicted"/>
<feature type="region of interest" description="Disordered" evidence="1">
    <location>
        <begin position="1"/>
        <end position="33"/>
    </location>
</feature>
<dbReference type="EMBL" id="ML977016">
    <property type="protein sequence ID" value="KAF1951520.1"/>
    <property type="molecule type" value="Genomic_DNA"/>
</dbReference>
<sequence>MCEDGMIEPSFGRAAPRKEESGSRGHGRRRWAMGNNGTVWAGMTAATAVTAAEVGHGIHTRRQVSVFMASGTKGDAERQSPLERERRRGDELRDGTDELRGATSRRSDRGRARSGVRNETSGHRRISVSPSWRPTCQPRCHSATSATHSSLPLLLKASYSLFTPASPSPTPRSRPGSWQPVRQLIQAIAGHYSALRIGHGTREPQHSHRPISTS</sequence>
<dbReference type="Proteomes" id="UP000800035">
    <property type="component" value="Unassembled WGS sequence"/>
</dbReference>